<keyword evidence="2 5" id="KW-0012">Acyltransferase</keyword>
<dbReference type="CDD" id="cd00830">
    <property type="entry name" value="KAS_III"/>
    <property type="match status" value="1"/>
</dbReference>
<proteinExistence type="predicted"/>
<evidence type="ECO:0000259" key="3">
    <source>
        <dbReference type="Pfam" id="PF08541"/>
    </source>
</evidence>
<evidence type="ECO:0000256" key="2">
    <source>
        <dbReference type="ARBA" id="ARBA00023315"/>
    </source>
</evidence>
<evidence type="ECO:0000256" key="1">
    <source>
        <dbReference type="ARBA" id="ARBA00022679"/>
    </source>
</evidence>
<dbReference type="PATRIC" id="fig|29423.5.peg.2268"/>
<dbReference type="SUPFAM" id="SSF53901">
    <property type="entry name" value="Thiolase-like"/>
    <property type="match status" value="1"/>
</dbReference>
<dbReference type="GO" id="GO:0044550">
    <property type="term" value="P:secondary metabolite biosynthetic process"/>
    <property type="evidence" value="ECO:0007669"/>
    <property type="project" value="TreeGrafter"/>
</dbReference>
<evidence type="ECO:0000259" key="4">
    <source>
        <dbReference type="Pfam" id="PF08545"/>
    </source>
</evidence>
<dbReference type="Gene3D" id="3.40.47.10">
    <property type="match status" value="1"/>
</dbReference>
<dbReference type="GO" id="GO:0004315">
    <property type="term" value="F:3-oxoacyl-[acyl-carrier-protein] synthase activity"/>
    <property type="evidence" value="ECO:0007669"/>
    <property type="project" value="UniProtKB-EC"/>
</dbReference>
<dbReference type="InterPro" id="IPR013751">
    <property type="entry name" value="ACP_syn_III_N"/>
</dbReference>
<feature type="domain" description="Beta-ketoacyl-[acyl-carrier-protein] synthase III C-terminal" evidence="3">
    <location>
        <begin position="220"/>
        <end position="305"/>
    </location>
</feature>
<dbReference type="GO" id="GO:0006633">
    <property type="term" value="P:fatty acid biosynthetic process"/>
    <property type="evidence" value="ECO:0007669"/>
    <property type="project" value="InterPro"/>
</dbReference>
<dbReference type="EC" id="2.3.1.41" evidence="5"/>
<accession>A0A0W0WXI4</accession>
<protein>
    <submittedName>
        <fullName evidence="5">3-oxoacyl-ACP synthase</fullName>
        <ecNumber evidence="5">2.3.1.41</ecNumber>
    </submittedName>
</protein>
<reference evidence="5 6" key="1">
    <citation type="submission" date="2015-11" db="EMBL/GenBank/DDBJ databases">
        <title>Genomic analysis of 38 Legionella species identifies large and diverse effector repertoires.</title>
        <authorList>
            <person name="Burstein D."/>
            <person name="Amaro F."/>
            <person name="Zusman T."/>
            <person name="Lifshitz Z."/>
            <person name="Cohen O."/>
            <person name="Gilbert J.A."/>
            <person name="Pupko T."/>
            <person name="Shuman H.A."/>
            <person name="Segal G."/>
        </authorList>
    </citation>
    <scope>NUCLEOTIDE SEQUENCE [LARGE SCALE GENOMIC DNA]</scope>
    <source>
        <strain evidence="5 6">Oak Ridge-10</strain>
    </source>
</reference>
<organism evidence="5 6">
    <name type="scientific">Legionella oakridgensis</name>
    <dbReference type="NCBI Taxonomy" id="29423"/>
    <lineage>
        <taxon>Bacteria</taxon>
        <taxon>Pseudomonadati</taxon>
        <taxon>Pseudomonadota</taxon>
        <taxon>Gammaproteobacteria</taxon>
        <taxon>Legionellales</taxon>
        <taxon>Legionellaceae</taxon>
        <taxon>Legionella</taxon>
    </lineage>
</organism>
<sequence length="309" mass="34638">MIGIQDIGVYIPQHRNDNLAMANHYQVDAHFITNKIGIHTTARKSNEEFSSDLCVKAFQDLMSRHPALASQIDCISVCTQNGDYQLPHTSAIVHSKLDLSSECAAFDISLGCSGYVYALHIMKSFMNDNGMHCGLLFTSDPYSQIVDKDDKNTHLLFGDAATVTLLTHDPVYTLEKGVFASYGKGYQALIKRPEAPLYMNGREIYNFVLKQIPGLIEKCLNKNNLSHDQVDYYLFHQASKYVIEKLTEKLQYDQEKVPFAIEEFGNTVSSSIPILLKEYFLTKKANTLLLCGFGVGLSMAATVIRRIES</sequence>
<dbReference type="InterPro" id="IPR013747">
    <property type="entry name" value="ACP_syn_III_C"/>
</dbReference>
<feature type="domain" description="Beta-ketoacyl-[acyl-carrier-protein] synthase III N-terminal" evidence="4">
    <location>
        <begin position="106"/>
        <end position="169"/>
    </location>
</feature>
<dbReference type="PANTHER" id="PTHR34069:SF2">
    <property type="entry name" value="BETA-KETOACYL-[ACYL-CARRIER-PROTEIN] SYNTHASE III"/>
    <property type="match status" value="1"/>
</dbReference>
<keyword evidence="1 5" id="KW-0808">Transferase</keyword>
<evidence type="ECO:0000313" key="6">
    <source>
        <dbReference type="Proteomes" id="UP000054858"/>
    </source>
</evidence>
<dbReference type="RefSeq" id="WP_025386103.1">
    <property type="nucleotide sequence ID" value="NZ_LCUA01000001.1"/>
</dbReference>
<evidence type="ECO:0000313" key="5">
    <source>
        <dbReference type="EMBL" id="KTD37026.1"/>
    </source>
</evidence>
<dbReference type="Pfam" id="PF08545">
    <property type="entry name" value="ACP_syn_III"/>
    <property type="match status" value="1"/>
</dbReference>
<name>A0A0W0WXI4_9GAMM</name>
<dbReference type="InterPro" id="IPR016039">
    <property type="entry name" value="Thiolase-like"/>
</dbReference>
<dbReference type="Proteomes" id="UP000054858">
    <property type="component" value="Unassembled WGS sequence"/>
</dbReference>
<dbReference type="Pfam" id="PF08541">
    <property type="entry name" value="ACP_syn_III_C"/>
    <property type="match status" value="1"/>
</dbReference>
<dbReference type="EMBL" id="LNYP01000031">
    <property type="protein sequence ID" value="KTD37026.1"/>
    <property type="molecule type" value="Genomic_DNA"/>
</dbReference>
<gene>
    <name evidence="5" type="primary">fabH_2</name>
    <name evidence="5" type="ORF">Loak_2162</name>
</gene>
<dbReference type="PANTHER" id="PTHR34069">
    <property type="entry name" value="3-OXOACYL-[ACYL-CARRIER-PROTEIN] SYNTHASE 3"/>
    <property type="match status" value="1"/>
</dbReference>
<dbReference type="AlphaFoldDB" id="A0A0W0WXI4"/>
<comment type="caution">
    <text evidence="5">The sequence shown here is derived from an EMBL/GenBank/DDBJ whole genome shotgun (WGS) entry which is preliminary data.</text>
</comment>